<dbReference type="EMBL" id="BDIP01000005">
    <property type="protein sequence ID" value="GIQ79426.1"/>
    <property type="molecule type" value="Genomic_DNA"/>
</dbReference>
<name>A0A9K3CLQ4_9EUKA</name>
<keyword evidence="2" id="KW-1185">Reference proteome</keyword>
<comment type="caution">
    <text evidence="1">The sequence shown here is derived from an EMBL/GenBank/DDBJ whole genome shotgun (WGS) entry which is preliminary data.</text>
</comment>
<protein>
    <submittedName>
        <fullName evidence="1">Uncharacterized protein</fullName>
    </submittedName>
</protein>
<dbReference type="AlphaFoldDB" id="A0A9K3CLQ4"/>
<evidence type="ECO:0000313" key="1">
    <source>
        <dbReference type="EMBL" id="GIQ79426.1"/>
    </source>
</evidence>
<accession>A0A9K3CLQ4</accession>
<reference evidence="1 2" key="1">
    <citation type="journal article" date="2018" name="PLoS ONE">
        <title>The draft genome of Kipferlia bialata reveals reductive genome evolution in fornicate parasites.</title>
        <authorList>
            <person name="Tanifuji G."/>
            <person name="Takabayashi S."/>
            <person name="Kume K."/>
            <person name="Takagi M."/>
            <person name="Nakayama T."/>
            <person name="Kamikawa R."/>
            <person name="Inagaki Y."/>
            <person name="Hashimoto T."/>
        </authorList>
    </citation>
    <scope>NUCLEOTIDE SEQUENCE [LARGE SCALE GENOMIC DNA]</scope>
    <source>
        <strain evidence="1">NY0173</strain>
    </source>
</reference>
<evidence type="ECO:0000313" key="2">
    <source>
        <dbReference type="Proteomes" id="UP000265618"/>
    </source>
</evidence>
<sequence length="198" mass="21722">MPQSSVSYMSEQWWTLFRLEKKPQTAYVDVLDKMLSDTRSKNLAVVDDCVHPPHPDSAYSVGRIQLELGDGTKCVAREVLPVQFQHKPPGRYVKRQRGRNGQSLSLPGSRDGHYSVELVAAKQTGVLDALPIGCCALARDMKLASTRTGTISLILKIKMEEVVPSVLAVDNSVFGTLQHILVKGVYVAVSLGCSLDSR</sequence>
<proteinExistence type="predicted"/>
<dbReference type="Proteomes" id="UP000265618">
    <property type="component" value="Unassembled WGS sequence"/>
</dbReference>
<organism evidence="1 2">
    <name type="scientific">Kipferlia bialata</name>
    <dbReference type="NCBI Taxonomy" id="797122"/>
    <lineage>
        <taxon>Eukaryota</taxon>
        <taxon>Metamonada</taxon>
        <taxon>Carpediemonas-like organisms</taxon>
        <taxon>Kipferlia</taxon>
    </lineage>
</organism>
<gene>
    <name evidence="1" type="ORF">KIPB_000071</name>
</gene>